<evidence type="ECO:0000313" key="5">
    <source>
        <dbReference type="Proteomes" id="UP000757890"/>
    </source>
</evidence>
<evidence type="ECO:0000313" key="4">
    <source>
        <dbReference type="EMBL" id="MBF1129169.1"/>
    </source>
</evidence>
<evidence type="ECO:0000256" key="2">
    <source>
        <dbReference type="SAM" id="MobiDB-lite"/>
    </source>
</evidence>
<dbReference type="SMART" id="SM00382">
    <property type="entry name" value="AAA"/>
    <property type="match status" value="1"/>
</dbReference>
<reference evidence="4" key="1">
    <citation type="submission" date="2020-04" db="EMBL/GenBank/DDBJ databases">
        <title>Deep metagenomics examines the oral microbiome during advanced dental caries in children, revealing novel taxa and co-occurrences with host molecules.</title>
        <authorList>
            <person name="Baker J.L."/>
            <person name="Morton J.T."/>
            <person name="Dinis M."/>
            <person name="Alvarez R."/>
            <person name="Tran N.C."/>
            <person name="Knight R."/>
            <person name="Edlund A."/>
        </authorList>
    </citation>
    <scope>NUCLEOTIDE SEQUENCE</scope>
    <source>
        <strain evidence="4">JCVI_32_bin.14</strain>
    </source>
</reference>
<organism evidence="4 5">
    <name type="scientific">Dialister invisus</name>
    <dbReference type="NCBI Taxonomy" id="218538"/>
    <lineage>
        <taxon>Bacteria</taxon>
        <taxon>Bacillati</taxon>
        <taxon>Bacillota</taxon>
        <taxon>Negativicutes</taxon>
        <taxon>Veillonellales</taxon>
        <taxon>Veillonellaceae</taxon>
        <taxon>Dialister</taxon>
    </lineage>
</organism>
<proteinExistence type="inferred from homology"/>
<dbReference type="InterPro" id="IPR003593">
    <property type="entry name" value="AAA+_ATPase"/>
</dbReference>
<dbReference type="Gene3D" id="3.40.50.410">
    <property type="entry name" value="von Willebrand factor, type A domain"/>
    <property type="match status" value="1"/>
</dbReference>
<dbReference type="PANTHER" id="PTHR35023">
    <property type="entry name" value="CHELATASE-RELATED"/>
    <property type="match status" value="1"/>
</dbReference>
<dbReference type="Gene3D" id="1.10.8.80">
    <property type="entry name" value="Magnesium chelatase subunit I, C-Terminal domain"/>
    <property type="match status" value="1"/>
</dbReference>
<dbReference type="Proteomes" id="UP000757890">
    <property type="component" value="Unassembled WGS sequence"/>
</dbReference>
<feature type="compositionally biased region" description="Acidic residues" evidence="2">
    <location>
        <begin position="286"/>
        <end position="295"/>
    </location>
</feature>
<dbReference type="Gene3D" id="3.40.50.300">
    <property type="entry name" value="P-loop containing nucleotide triphosphate hydrolases"/>
    <property type="match status" value="1"/>
</dbReference>
<gene>
    <name evidence="4" type="ORF">HXL70_03875</name>
</gene>
<dbReference type="SMART" id="SM00327">
    <property type="entry name" value="VWA"/>
    <property type="match status" value="1"/>
</dbReference>
<dbReference type="EMBL" id="JABZMK010000012">
    <property type="protein sequence ID" value="MBF1129169.1"/>
    <property type="molecule type" value="Genomic_DNA"/>
</dbReference>
<dbReference type="InterPro" id="IPR027417">
    <property type="entry name" value="P-loop_NTPase"/>
</dbReference>
<evidence type="ECO:0000256" key="1">
    <source>
        <dbReference type="ARBA" id="ARBA00005799"/>
    </source>
</evidence>
<feature type="compositionally biased region" description="Basic and acidic residues" evidence="2">
    <location>
        <begin position="296"/>
        <end position="307"/>
    </location>
</feature>
<dbReference type="SUPFAM" id="SSF53300">
    <property type="entry name" value="vWA-like"/>
    <property type="match status" value="1"/>
</dbReference>
<dbReference type="AlphaFoldDB" id="A0A930B5A6"/>
<feature type="region of interest" description="Disordered" evidence="2">
    <location>
        <begin position="286"/>
        <end position="351"/>
    </location>
</feature>
<dbReference type="InterPro" id="IPR041628">
    <property type="entry name" value="ChlI/MoxR_AAA_lid"/>
</dbReference>
<dbReference type="SUPFAM" id="SSF52540">
    <property type="entry name" value="P-loop containing nucleoside triphosphate hydrolases"/>
    <property type="match status" value="1"/>
</dbReference>
<feature type="domain" description="VWFA" evidence="3">
    <location>
        <begin position="450"/>
        <end position="624"/>
    </location>
</feature>
<accession>A0A930B5A6</accession>
<sequence>MMKRNNFPFSAVLGLNHAKTAILIVLVNPRAGGLLISGPRGIGKSTLMRSTQELIERPWRDIPVSVTEDRLFGTIDTEKAIYSGQKKLYPGIINEADQGVLYLDDANLLREDLLDSILNIAEVGAYQLERDGLSLRCDTSFTVIAAINPESGMLSGACLDQFGLFVNVDNIHDENTRVEILKRTISFEKDCASFCNLWKLENEKIKKAIHSAMSLLPKVVVSSAMIQLASVYALKAHVSGHRADIYLIEAARALAALAERGYVLPKDLEKAAEFVLPHRMRKNWEEELPQSDELEDPNKNNTEKAQESENNDPGDDGEDPSENHIVEAMGNGGNNNESSSDMPEFPQGADDEKVDSADLHVTLPPLWIQNEKKQFTPKGSGKRHITRSDERQGRYVKAGIPKGETHDIAIDATLRAAAPHQKGRQSNGCAVVIRHEDIRRKEREKRTGNIFLFLVDASGSMGARERMKAVKGVVFKMLADAYQKRDRVGMIAFRRDRAEVLLPITRSIEFAQKKLAALPTGGKTPLAQGLIKAEDMLDRLYRQDPLQDPVLILITDGRATNSLNKNTDPVRDALSEAERIGHRHMPIAVIDTESSFIKLGLAKELAQKMGASYFHVDKISEDRLLCIGRQTAYERGQYDL</sequence>
<dbReference type="CDD" id="cd00009">
    <property type="entry name" value="AAA"/>
    <property type="match status" value="1"/>
</dbReference>
<evidence type="ECO:0000259" key="3">
    <source>
        <dbReference type="PROSITE" id="PS50234"/>
    </source>
</evidence>
<dbReference type="InterPro" id="IPR002035">
    <property type="entry name" value="VWF_A"/>
</dbReference>
<dbReference type="InterPro" id="IPR041702">
    <property type="entry name" value="BchD/ChlD_VWA"/>
</dbReference>
<dbReference type="GO" id="GO:0016887">
    <property type="term" value="F:ATP hydrolysis activity"/>
    <property type="evidence" value="ECO:0007669"/>
    <property type="project" value="InterPro"/>
</dbReference>
<dbReference type="InterPro" id="IPR036465">
    <property type="entry name" value="vWFA_dom_sf"/>
</dbReference>
<dbReference type="Pfam" id="PF07728">
    <property type="entry name" value="AAA_5"/>
    <property type="match status" value="1"/>
</dbReference>
<dbReference type="Pfam" id="PF13519">
    <property type="entry name" value="VWA_2"/>
    <property type="match status" value="1"/>
</dbReference>
<feature type="compositionally biased region" description="Acidic residues" evidence="2">
    <location>
        <begin position="309"/>
        <end position="320"/>
    </location>
</feature>
<dbReference type="InterPro" id="IPR011704">
    <property type="entry name" value="ATPase_dyneun-rel_AAA"/>
</dbReference>
<protein>
    <submittedName>
        <fullName evidence="4">VWA domain-containing protein</fullName>
    </submittedName>
</protein>
<comment type="caution">
    <text evidence="4">The sequence shown here is derived from an EMBL/GenBank/DDBJ whole genome shotgun (WGS) entry which is preliminary data.</text>
</comment>
<dbReference type="PROSITE" id="PS50234">
    <property type="entry name" value="VWFA"/>
    <property type="match status" value="1"/>
</dbReference>
<dbReference type="PANTHER" id="PTHR35023:SF1">
    <property type="entry name" value="MG-PROTOPORPHYRIN IX CHELATASE"/>
    <property type="match status" value="1"/>
</dbReference>
<comment type="similarity">
    <text evidence="1">Belongs to the Mg-chelatase subunits D/I family.</text>
</comment>
<dbReference type="InterPro" id="IPR052989">
    <property type="entry name" value="Mg-chelatase_DI-like"/>
</dbReference>
<dbReference type="GO" id="GO:0005524">
    <property type="term" value="F:ATP binding"/>
    <property type="evidence" value="ECO:0007669"/>
    <property type="project" value="InterPro"/>
</dbReference>
<dbReference type="Pfam" id="PF17863">
    <property type="entry name" value="AAA_lid_2"/>
    <property type="match status" value="1"/>
</dbReference>
<dbReference type="CDD" id="cd01451">
    <property type="entry name" value="vWA_Magnesium_chelatase"/>
    <property type="match status" value="1"/>
</dbReference>
<name>A0A930B5A6_9FIRM</name>